<accession>A0A2T0JXW2</accession>
<evidence type="ECO:0000313" key="1">
    <source>
        <dbReference type="EMBL" id="PRX12653.1"/>
    </source>
</evidence>
<comment type="caution">
    <text evidence="1">The sequence shown here is derived from an EMBL/GenBank/DDBJ whole genome shotgun (WGS) entry which is preliminary data.</text>
</comment>
<name>A0A2T0JXW2_9ACTN</name>
<dbReference type="AlphaFoldDB" id="A0A2T0JXW2"/>
<dbReference type="EMBL" id="PVMZ01000027">
    <property type="protein sequence ID" value="PRX12653.1"/>
    <property type="molecule type" value="Genomic_DNA"/>
</dbReference>
<dbReference type="Proteomes" id="UP000239415">
    <property type="component" value="Unassembled WGS sequence"/>
</dbReference>
<evidence type="ECO:0000313" key="2">
    <source>
        <dbReference type="Proteomes" id="UP000239415"/>
    </source>
</evidence>
<protein>
    <recommendedName>
        <fullName evidence="3">DDE family transposase</fullName>
    </recommendedName>
</protein>
<organism evidence="1 2">
    <name type="scientific">Actinoplanes italicus</name>
    <dbReference type="NCBI Taxonomy" id="113567"/>
    <lineage>
        <taxon>Bacteria</taxon>
        <taxon>Bacillati</taxon>
        <taxon>Actinomycetota</taxon>
        <taxon>Actinomycetes</taxon>
        <taxon>Micromonosporales</taxon>
        <taxon>Micromonosporaceae</taxon>
        <taxon>Actinoplanes</taxon>
    </lineage>
</organism>
<gene>
    <name evidence="1" type="ORF">CLV67_12776</name>
</gene>
<proteinExistence type="predicted"/>
<evidence type="ECO:0008006" key="3">
    <source>
        <dbReference type="Google" id="ProtNLM"/>
    </source>
</evidence>
<keyword evidence="2" id="KW-1185">Reference proteome</keyword>
<dbReference type="RefSeq" id="WP_239166829.1">
    <property type="nucleotide sequence ID" value="NZ_BOMO01000152.1"/>
</dbReference>
<sequence>MIAVDGKTLRGARLGDGRQIHLLSALGTTTGIAIAQVTVDKQSNEITSFTPLVDAVEKVLDTLIGGADQR</sequence>
<reference evidence="1 2" key="1">
    <citation type="submission" date="2018-03" db="EMBL/GenBank/DDBJ databases">
        <title>Genomic Encyclopedia of Archaeal and Bacterial Type Strains, Phase II (KMG-II): from individual species to whole genera.</title>
        <authorList>
            <person name="Goeker M."/>
        </authorList>
    </citation>
    <scope>NUCLEOTIDE SEQUENCE [LARGE SCALE GENOMIC DNA]</scope>
    <source>
        <strain evidence="1 2">DSM 43146</strain>
    </source>
</reference>